<sequence length="40" mass="4598">MKTGNLLCRGLRETKENGMIKILGNRNKGEVLWLHTESEK</sequence>
<evidence type="ECO:0000313" key="1">
    <source>
        <dbReference type="EMBL" id="CUM79994.1"/>
    </source>
</evidence>
<gene>
    <name evidence="2" type="ORF">ERS852392_02514</name>
    <name evidence="1" type="ORF">ERS852444_00527</name>
</gene>
<accession>A0A173RPI8</accession>
<dbReference type="RefSeq" id="WP_009860976.1">
    <property type="nucleotide sequence ID" value="NZ_QSIQ01000030.1"/>
</dbReference>
<dbReference type="Proteomes" id="UP000095395">
    <property type="component" value="Unassembled WGS sequence"/>
</dbReference>
<protein>
    <submittedName>
        <fullName evidence="1">Uncharacterized protein</fullName>
    </submittedName>
</protein>
<reference evidence="3 4" key="1">
    <citation type="submission" date="2015-09" db="EMBL/GenBank/DDBJ databases">
        <authorList>
            <consortium name="Pathogen Informatics"/>
        </authorList>
    </citation>
    <scope>NUCLEOTIDE SEQUENCE [LARGE SCALE GENOMIC DNA]</scope>
    <source>
        <strain evidence="2 3">2789STDY5608835</strain>
        <strain evidence="1 4">2789STDY5608887</strain>
    </source>
</reference>
<evidence type="ECO:0000313" key="2">
    <source>
        <dbReference type="EMBL" id="CUO22014.1"/>
    </source>
</evidence>
<dbReference type="EMBL" id="CYXX01000003">
    <property type="protein sequence ID" value="CUM79994.1"/>
    <property type="molecule type" value="Genomic_DNA"/>
</dbReference>
<name>A0A173RPI8_9FIRM</name>
<evidence type="ECO:0000313" key="3">
    <source>
        <dbReference type="Proteomes" id="UP000095395"/>
    </source>
</evidence>
<proteinExistence type="predicted"/>
<dbReference type="EMBL" id="CYYR01000018">
    <property type="protein sequence ID" value="CUO22014.1"/>
    <property type="molecule type" value="Genomic_DNA"/>
</dbReference>
<organism evidence="1 4">
    <name type="scientific">Roseburia inulinivorans</name>
    <dbReference type="NCBI Taxonomy" id="360807"/>
    <lineage>
        <taxon>Bacteria</taxon>
        <taxon>Bacillati</taxon>
        <taxon>Bacillota</taxon>
        <taxon>Clostridia</taxon>
        <taxon>Lachnospirales</taxon>
        <taxon>Lachnospiraceae</taxon>
        <taxon>Roseburia</taxon>
    </lineage>
</organism>
<dbReference type="AlphaFoldDB" id="A0A173RPI8"/>
<dbReference type="Proteomes" id="UP000095453">
    <property type="component" value="Unassembled WGS sequence"/>
</dbReference>
<evidence type="ECO:0000313" key="4">
    <source>
        <dbReference type="Proteomes" id="UP000095453"/>
    </source>
</evidence>